<keyword evidence="1" id="KW-0812">Transmembrane</keyword>
<dbReference type="Proteomes" id="UP000799437">
    <property type="component" value="Unassembled WGS sequence"/>
</dbReference>
<evidence type="ECO:0000313" key="3">
    <source>
        <dbReference type="Proteomes" id="UP000799437"/>
    </source>
</evidence>
<evidence type="ECO:0000256" key="1">
    <source>
        <dbReference type="SAM" id="Phobius"/>
    </source>
</evidence>
<dbReference type="EMBL" id="ML996583">
    <property type="protein sequence ID" value="KAF2753686.1"/>
    <property type="molecule type" value="Genomic_DNA"/>
</dbReference>
<organism evidence="2 3">
    <name type="scientific">Pseudovirgaria hyperparasitica</name>
    <dbReference type="NCBI Taxonomy" id="470096"/>
    <lineage>
        <taxon>Eukaryota</taxon>
        <taxon>Fungi</taxon>
        <taxon>Dikarya</taxon>
        <taxon>Ascomycota</taxon>
        <taxon>Pezizomycotina</taxon>
        <taxon>Dothideomycetes</taxon>
        <taxon>Dothideomycetes incertae sedis</taxon>
        <taxon>Acrospermales</taxon>
        <taxon>Acrospermaceae</taxon>
        <taxon>Pseudovirgaria</taxon>
    </lineage>
</organism>
<accession>A0A6A6VV73</accession>
<dbReference type="GeneID" id="54480531"/>
<dbReference type="RefSeq" id="XP_033596137.1">
    <property type="nucleotide sequence ID" value="XM_033739477.1"/>
</dbReference>
<gene>
    <name evidence="2" type="ORF">EJ05DRAFT_168357</name>
</gene>
<proteinExistence type="predicted"/>
<feature type="transmembrane region" description="Helical" evidence="1">
    <location>
        <begin position="75"/>
        <end position="99"/>
    </location>
</feature>
<sequence>MWRSRCKDDDERKLIDPVQRCLDLSSQIPRERQGLAGTVGLVETCERLFTNVTTLFPLPYYCVMSQFSISPFGKFLFVCGVEKDGVFFFFLFSFFFVLARL</sequence>
<protein>
    <submittedName>
        <fullName evidence="2">Uncharacterized protein</fullName>
    </submittedName>
</protein>
<keyword evidence="3" id="KW-1185">Reference proteome</keyword>
<dbReference type="AlphaFoldDB" id="A0A6A6VV73"/>
<name>A0A6A6VV73_9PEZI</name>
<keyword evidence="1" id="KW-0472">Membrane</keyword>
<evidence type="ECO:0000313" key="2">
    <source>
        <dbReference type="EMBL" id="KAF2753686.1"/>
    </source>
</evidence>
<keyword evidence="1" id="KW-1133">Transmembrane helix</keyword>
<reference evidence="2" key="1">
    <citation type="journal article" date="2020" name="Stud. Mycol.">
        <title>101 Dothideomycetes genomes: a test case for predicting lifestyles and emergence of pathogens.</title>
        <authorList>
            <person name="Haridas S."/>
            <person name="Albert R."/>
            <person name="Binder M."/>
            <person name="Bloem J."/>
            <person name="Labutti K."/>
            <person name="Salamov A."/>
            <person name="Andreopoulos B."/>
            <person name="Baker S."/>
            <person name="Barry K."/>
            <person name="Bills G."/>
            <person name="Bluhm B."/>
            <person name="Cannon C."/>
            <person name="Castanera R."/>
            <person name="Culley D."/>
            <person name="Daum C."/>
            <person name="Ezra D."/>
            <person name="Gonzalez J."/>
            <person name="Henrissat B."/>
            <person name="Kuo A."/>
            <person name="Liang C."/>
            <person name="Lipzen A."/>
            <person name="Lutzoni F."/>
            <person name="Magnuson J."/>
            <person name="Mondo S."/>
            <person name="Nolan M."/>
            <person name="Ohm R."/>
            <person name="Pangilinan J."/>
            <person name="Park H.-J."/>
            <person name="Ramirez L."/>
            <person name="Alfaro M."/>
            <person name="Sun H."/>
            <person name="Tritt A."/>
            <person name="Yoshinaga Y."/>
            <person name="Zwiers L.-H."/>
            <person name="Turgeon B."/>
            <person name="Goodwin S."/>
            <person name="Spatafora J."/>
            <person name="Crous P."/>
            <person name="Grigoriev I."/>
        </authorList>
    </citation>
    <scope>NUCLEOTIDE SEQUENCE</scope>
    <source>
        <strain evidence="2">CBS 121739</strain>
    </source>
</reference>